<protein>
    <recommendedName>
        <fullName evidence="3">asparagine synthase (glutamine-hydrolyzing)</fullName>
        <ecNumber evidence="3">6.3.5.4</ecNumber>
    </recommendedName>
</protein>
<sequence length="635" mass="74407">MCGIAGFIDFKCQTNLTTLRNMTDAMTHRGPDDSGYELFEKEQYVLGFGHRRLSIIDLSPLGHQPFHDDDNKWTILFNGEVYNYNELRNELIAQGHSFRSHSDTEVILKAFRHWGKKAIDRFIGMFVFFIYDNENHKVYAYRDRSGVKPLYYYYKDDLFLFGSELKAFHQHNRFNKTINKEAFALFLQYGYIPAPHCIFNDTFKLKPGHYLEIDLLSKKIVNDVYWDVLDAYNKPKLKISETEALEETEKLLKSAFEYRMVADVPVGIFLSGGYDSSIVAAMLQKERSQKLKTFTIGFNEKDFNEAPHAKNVADYLGTDHTEYICSPKDALEIIPKLPFIFDEPFGDSSAIPTILVSQLARQQVTVSLSADAGDEVFGGYNKYAEAIRLHKMFTKFPDLVNKTIGKMMDLIPAKTIPFHGRFYNFETRYEKMKSLLKAENTVKTMQCISQHLTNKELELFIGQFNQSLPLHFDDYNQLNKYNDDINQMLAIDYKTYMDNDILVKVDRATMSVSLEGREPLLDHRIIEFVAQLPSEFKIKDGNKKYLLKQITHKYLPKQLMDRPKMGFGVPLIHWFKKELKGYFNTYLTKERADRHQLYDPAITQEWIKSYENNNNSVTRLWFLLMFEMWYDEWMK</sequence>
<evidence type="ECO:0000256" key="6">
    <source>
        <dbReference type="ARBA" id="ARBA00022962"/>
    </source>
</evidence>
<dbReference type="Gene3D" id="3.60.20.10">
    <property type="entry name" value="Glutamine Phosphoribosylpyrophosphate, subunit 1, domain 1"/>
    <property type="match status" value="1"/>
</dbReference>
<comment type="catalytic activity">
    <reaction evidence="7">
        <text>L-aspartate + L-glutamine + ATP + H2O = L-asparagine + L-glutamate + AMP + diphosphate + H(+)</text>
        <dbReference type="Rhea" id="RHEA:12228"/>
        <dbReference type="ChEBI" id="CHEBI:15377"/>
        <dbReference type="ChEBI" id="CHEBI:15378"/>
        <dbReference type="ChEBI" id="CHEBI:29985"/>
        <dbReference type="ChEBI" id="CHEBI:29991"/>
        <dbReference type="ChEBI" id="CHEBI:30616"/>
        <dbReference type="ChEBI" id="CHEBI:33019"/>
        <dbReference type="ChEBI" id="CHEBI:58048"/>
        <dbReference type="ChEBI" id="CHEBI:58359"/>
        <dbReference type="ChEBI" id="CHEBI:456215"/>
        <dbReference type="EC" id="6.3.5.4"/>
    </reaction>
</comment>
<evidence type="ECO:0000313" key="13">
    <source>
        <dbReference type="Proteomes" id="UP000260644"/>
    </source>
</evidence>
<dbReference type="InterPro" id="IPR017932">
    <property type="entry name" value="GATase_2_dom"/>
</dbReference>
<dbReference type="Gene3D" id="3.40.50.620">
    <property type="entry name" value="HUPs"/>
    <property type="match status" value="1"/>
</dbReference>
<evidence type="ECO:0000256" key="10">
    <source>
        <dbReference type="PIRSR" id="PIRSR001589-3"/>
    </source>
</evidence>
<dbReference type="InterPro" id="IPR029055">
    <property type="entry name" value="Ntn_hydrolases_N"/>
</dbReference>
<dbReference type="GO" id="GO:0005829">
    <property type="term" value="C:cytosol"/>
    <property type="evidence" value="ECO:0007669"/>
    <property type="project" value="TreeGrafter"/>
</dbReference>
<dbReference type="InterPro" id="IPR014729">
    <property type="entry name" value="Rossmann-like_a/b/a_fold"/>
</dbReference>
<accession>A0A3E1YCJ5</accession>
<feature type="domain" description="Glutamine amidotransferase type-2" evidence="11">
    <location>
        <begin position="2"/>
        <end position="216"/>
    </location>
</feature>
<dbReference type="RefSeq" id="WP_116975276.1">
    <property type="nucleotide sequence ID" value="NZ_QPMM01000003.1"/>
</dbReference>
<keyword evidence="6 8" id="KW-0315">Glutamine amidotransferase</keyword>
<evidence type="ECO:0000259" key="11">
    <source>
        <dbReference type="PROSITE" id="PS51278"/>
    </source>
</evidence>
<evidence type="ECO:0000256" key="5">
    <source>
        <dbReference type="ARBA" id="ARBA00022840"/>
    </source>
</evidence>
<dbReference type="NCBIfam" id="TIGR01536">
    <property type="entry name" value="asn_synth_AEB"/>
    <property type="match status" value="1"/>
</dbReference>
<feature type="site" description="Important for beta-aspartyl-AMP intermediate formation" evidence="10">
    <location>
        <position position="371"/>
    </location>
</feature>
<evidence type="ECO:0000256" key="2">
    <source>
        <dbReference type="ARBA" id="ARBA00005752"/>
    </source>
</evidence>
<comment type="pathway">
    <text evidence="1">Amino-acid biosynthesis; L-asparagine biosynthesis; L-asparagine from L-aspartate (L-Gln route): step 1/1.</text>
</comment>
<dbReference type="AlphaFoldDB" id="A0A3E1YCJ5"/>
<dbReference type="SUPFAM" id="SSF52402">
    <property type="entry name" value="Adenine nucleotide alpha hydrolases-like"/>
    <property type="match status" value="1"/>
</dbReference>
<proteinExistence type="inferred from homology"/>
<dbReference type="PROSITE" id="PS51278">
    <property type="entry name" value="GATASE_TYPE_2"/>
    <property type="match status" value="1"/>
</dbReference>
<dbReference type="InterPro" id="IPR006426">
    <property type="entry name" value="Asn_synth_AEB"/>
</dbReference>
<evidence type="ECO:0000313" key="12">
    <source>
        <dbReference type="EMBL" id="RFS23950.1"/>
    </source>
</evidence>
<feature type="binding site" evidence="9">
    <location>
        <position position="296"/>
    </location>
    <ligand>
        <name>ATP</name>
        <dbReference type="ChEBI" id="CHEBI:30616"/>
    </ligand>
</feature>
<dbReference type="InterPro" id="IPR033738">
    <property type="entry name" value="AsnB_N"/>
</dbReference>
<dbReference type="Pfam" id="PF00733">
    <property type="entry name" value="Asn_synthase"/>
    <property type="match status" value="1"/>
</dbReference>
<keyword evidence="13" id="KW-1185">Reference proteome</keyword>
<dbReference type="EMBL" id="QPMM01000003">
    <property type="protein sequence ID" value="RFS23950.1"/>
    <property type="molecule type" value="Genomic_DNA"/>
</dbReference>
<dbReference type="Pfam" id="PF13537">
    <property type="entry name" value="GATase_7"/>
    <property type="match status" value="1"/>
</dbReference>
<organism evidence="12 13">
    <name type="scientific">Chitinophaga silvatica</name>
    <dbReference type="NCBI Taxonomy" id="2282649"/>
    <lineage>
        <taxon>Bacteria</taxon>
        <taxon>Pseudomonadati</taxon>
        <taxon>Bacteroidota</taxon>
        <taxon>Chitinophagia</taxon>
        <taxon>Chitinophagales</taxon>
        <taxon>Chitinophagaceae</taxon>
        <taxon>Chitinophaga</taxon>
    </lineage>
</organism>
<evidence type="ECO:0000256" key="1">
    <source>
        <dbReference type="ARBA" id="ARBA00005187"/>
    </source>
</evidence>
<keyword evidence="8" id="KW-0061">Asparagine biosynthesis</keyword>
<keyword evidence="8" id="KW-0028">Amino-acid biosynthesis</keyword>
<evidence type="ECO:0000256" key="8">
    <source>
        <dbReference type="PIRSR" id="PIRSR001589-1"/>
    </source>
</evidence>
<dbReference type="CDD" id="cd01991">
    <property type="entry name" value="Asn_synthase_B_C"/>
    <property type="match status" value="1"/>
</dbReference>
<dbReference type="CDD" id="cd00712">
    <property type="entry name" value="AsnB"/>
    <property type="match status" value="1"/>
</dbReference>
<comment type="caution">
    <text evidence="12">The sequence shown here is derived from an EMBL/GenBank/DDBJ whole genome shotgun (WGS) entry which is preliminary data.</text>
</comment>
<name>A0A3E1YCJ5_9BACT</name>
<dbReference type="SUPFAM" id="SSF56235">
    <property type="entry name" value="N-terminal nucleophile aminohydrolases (Ntn hydrolases)"/>
    <property type="match status" value="1"/>
</dbReference>
<feature type="binding site" evidence="9">
    <location>
        <position position="103"/>
    </location>
    <ligand>
        <name>L-glutamine</name>
        <dbReference type="ChEBI" id="CHEBI:58359"/>
    </ligand>
</feature>
<dbReference type="InterPro" id="IPR001962">
    <property type="entry name" value="Asn_synthase"/>
</dbReference>
<reference evidence="12 13" key="1">
    <citation type="submission" date="2018-07" db="EMBL/GenBank/DDBJ databases">
        <title>Chitinophaga K2CV101002-2 sp. nov., isolated from a monsoon evergreen broad-leaved forest soil.</title>
        <authorList>
            <person name="Lv Y."/>
        </authorList>
    </citation>
    <scope>NUCLEOTIDE SEQUENCE [LARGE SCALE GENOMIC DNA]</scope>
    <source>
        <strain evidence="12 13">GDMCC 1.1288</strain>
    </source>
</reference>
<evidence type="ECO:0000256" key="3">
    <source>
        <dbReference type="ARBA" id="ARBA00012737"/>
    </source>
</evidence>
<dbReference type="PANTHER" id="PTHR43284">
    <property type="entry name" value="ASPARAGINE SYNTHETASE (GLUTAMINE-HYDROLYZING)"/>
    <property type="match status" value="1"/>
</dbReference>
<evidence type="ECO:0000256" key="9">
    <source>
        <dbReference type="PIRSR" id="PIRSR001589-2"/>
    </source>
</evidence>
<dbReference type="Proteomes" id="UP000260644">
    <property type="component" value="Unassembled WGS sequence"/>
</dbReference>
<evidence type="ECO:0000256" key="4">
    <source>
        <dbReference type="ARBA" id="ARBA00022741"/>
    </source>
</evidence>
<feature type="active site" description="For GATase activity" evidence="8">
    <location>
        <position position="2"/>
    </location>
</feature>
<dbReference type="PIRSF" id="PIRSF001589">
    <property type="entry name" value="Asn_synthetase_glu-h"/>
    <property type="match status" value="1"/>
</dbReference>
<dbReference type="OrthoDB" id="9763290at2"/>
<dbReference type="EC" id="6.3.5.4" evidence="3"/>
<dbReference type="GO" id="GO:0004066">
    <property type="term" value="F:asparagine synthase (glutamine-hydrolyzing) activity"/>
    <property type="evidence" value="ECO:0007669"/>
    <property type="project" value="UniProtKB-EC"/>
</dbReference>
<dbReference type="GO" id="GO:0005524">
    <property type="term" value="F:ATP binding"/>
    <property type="evidence" value="ECO:0007669"/>
    <property type="project" value="UniProtKB-KW"/>
</dbReference>
<dbReference type="InterPro" id="IPR051786">
    <property type="entry name" value="ASN_synthetase/amidase"/>
</dbReference>
<keyword evidence="5 9" id="KW-0067">ATP-binding</keyword>
<keyword evidence="12" id="KW-0436">Ligase</keyword>
<dbReference type="PANTHER" id="PTHR43284:SF1">
    <property type="entry name" value="ASPARAGINE SYNTHETASE"/>
    <property type="match status" value="1"/>
</dbReference>
<comment type="similarity">
    <text evidence="2">Belongs to the asparagine synthetase family.</text>
</comment>
<gene>
    <name evidence="12" type="primary">asnB</name>
    <name evidence="12" type="ORF">DVR12_08690</name>
</gene>
<keyword evidence="4 9" id="KW-0547">Nucleotide-binding</keyword>
<evidence type="ECO:0000256" key="7">
    <source>
        <dbReference type="ARBA" id="ARBA00048741"/>
    </source>
</evidence>
<dbReference type="GO" id="GO:0006529">
    <property type="term" value="P:asparagine biosynthetic process"/>
    <property type="evidence" value="ECO:0007669"/>
    <property type="project" value="UniProtKB-KW"/>
</dbReference>